<dbReference type="InterPro" id="IPR006638">
    <property type="entry name" value="Elp3/MiaA/NifB-like_rSAM"/>
</dbReference>
<dbReference type="HOGENOM" id="CLU_018697_1_0_9"/>
<evidence type="ECO:0000259" key="3">
    <source>
        <dbReference type="PROSITE" id="PS51918"/>
    </source>
</evidence>
<protein>
    <submittedName>
        <fullName evidence="4">Fe-S oxidoreductase</fullName>
        <ecNumber evidence="4">1.8.-.-</ecNumber>
    </submittedName>
</protein>
<feature type="domain" description="Radical SAM core" evidence="3">
    <location>
        <begin position="113"/>
        <end position="342"/>
    </location>
</feature>
<dbReference type="STRING" id="309798.COPRO5265_0878"/>
<dbReference type="GO" id="GO:0035598">
    <property type="term" value="F:tRNA (N(6)-L-threonylcarbamoyladenosine(37)-C(2))-methylthiotransferase activity"/>
    <property type="evidence" value="ECO:0007669"/>
    <property type="project" value="TreeGrafter"/>
</dbReference>
<dbReference type="SMART" id="SM00729">
    <property type="entry name" value="Elp3"/>
    <property type="match status" value="1"/>
</dbReference>
<reference evidence="5" key="1">
    <citation type="submission" date="2008-08" db="EMBL/GenBank/DDBJ databases">
        <title>The complete genome sequence of Coprothermobacter proteolyticus strain ATCC 5245 / DSM 5265 / BT.</title>
        <authorList>
            <person name="Dodson R.J."/>
            <person name="Durkin A.S."/>
            <person name="Wu M."/>
            <person name="Eisen J."/>
            <person name="Sutton G."/>
        </authorList>
    </citation>
    <scope>NUCLEOTIDE SEQUENCE [LARGE SCALE GENOMIC DNA]</scope>
    <source>
        <strain evidence="5">ATCC 35245 / DSM 5265 / OCM 4 / BT</strain>
    </source>
</reference>
<dbReference type="SUPFAM" id="SSF102114">
    <property type="entry name" value="Radical SAM enzymes"/>
    <property type="match status" value="1"/>
</dbReference>
<feature type="domain" description="MTTase N-terminal" evidence="2">
    <location>
        <begin position="1"/>
        <end position="106"/>
    </location>
</feature>
<keyword evidence="1" id="KW-0808">Transferase</keyword>
<reference evidence="4 5" key="2">
    <citation type="journal article" date="2014" name="Genome Announc.">
        <title>Complete Genome Sequence of Coprothermobacter proteolyticus DSM 5265.</title>
        <authorList>
            <person name="Alexiev A."/>
            <person name="Coil D.A."/>
            <person name="Badger J.H."/>
            <person name="Enticknap J."/>
            <person name="Ward N."/>
            <person name="Robb F.T."/>
            <person name="Eisen J.A."/>
        </authorList>
    </citation>
    <scope>NUCLEOTIDE SEQUENCE [LARGE SCALE GENOMIC DNA]</scope>
    <source>
        <strain evidence="5">ATCC 35245 / DSM 5265 / OCM 4 / BT</strain>
    </source>
</reference>
<dbReference type="AlphaFoldDB" id="B5Y8X0"/>
<dbReference type="EC" id="1.8.-.-" evidence="4"/>
<dbReference type="CDD" id="cd01335">
    <property type="entry name" value="Radical_SAM"/>
    <property type="match status" value="1"/>
</dbReference>
<gene>
    <name evidence="4" type="ordered locus">COPRO5265_0878</name>
</gene>
<keyword evidence="5" id="KW-1185">Reference proteome</keyword>
<dbReference type="Gene3D" id="3.40.50.12160">
    <property type="entry name" value="Methylthiotransferase, N-terminal domain"/>
    <property type="match status" value="1"/>
</dbReference>
<dbReference type="eggNOG" id="COG0621">
    <property type="taxonomic scope" value="Bacteria"/>
</dbReference>
<evidence type="ECO:0000313" key="4">
    <source>
        <dbReference type="EMBL" id="ACI17311.1"/>
    </source>
</evidence>
<evidence type="ECO:0000313" key="5">
    <source>
        <dbReference type="Proteomes" id="UP000001732"/>
    </source>
</evidence>
<dbReference type="Proteomes" id="UP000001732">
    <property type="component" value="Chromosome"/>
</dbReference>
<dbReference type="GO" id="GO:0016491">
    <property type="term" value="F:oxidoreductase activity"/>
    <property type="evidence" value="ECO:0007669"/>
    <property type="project" value="UniProtKB-KW"/>
</dbReference>
<dbReference type="InterPro" id="IPR058240">
    <property type="entry name" value="rSAM_sf"/>
</dbReference>
<dbReference type="OrthoDB" id="9805215at2"/>
<organism evidence="4 5">
    <name type="scientific">Coprothermobacter proteolyticus (strain ATCC 35245 / DSM 5265 / OCM 4 / BT)</name>
    <dbReference type="NCBI Taxonomy" id="309798"/>
    <lineage>
        <taxon>Bacteria</taxon>
        <taxon>Pseudomonadati</taxon>
        <taxon>Coprothermobacterota</taxon>
        <taxon>Coprothermobacteria</taxon>
        <taxon>Coprothermobacterales</taxon>
        <taxon>Coprothermobacteraceae</taxon>
        <taxon>Coprothermobacter</taxon>
    </lineage>
</organism>
<dbReference type="InterPro" id="IPR007197">
    <property type="entry name" value="rSAM"/>
</dbReference>
<dbReference type="EMBL" id="CP001145">
    <property type="protein sequence ID" value="ACI17311.1"/>
    <property type="molecule type" value="Genomic_DNA"/>
</dbReference>
<dbReference type="GO" id="GO:0046872">
    <property type="term" value="F:metal ion binding"/>
    <property type="evidence" value="ECO:0007669"/>
    <property type="project" value="UniProtKB-KW"/>
</dbReference>
<dbReference type="SFLD" id="SFLDG01082">
    <property type="entry name" value="B12-binding_domain_containing"/>
    <property type="match status" value="1"/>
</dbReference>
<dbReference type="InterPro" id="IPR013848">
    <property type="entry name" value="Methylthiotransferase_N"/>
</dbReference>
<accession>B5Y8X0</accession>
<keyword evidence="4" id="KW-0560">Oxidoreductase</keyword>
<dbReference type="GO" id="GO:0051539">
    <property type="term" value="F:4 iron, 4 sulfur cluster binding"/>
    <property type="evidence" value="ECO:0007669"/>
    <property type="project" value="UniProtKB-KW"/>
</dbReference>
<dbReference type="InterPro" id="IPR038135">
    <property type="entry name" value="Methylthiotransferase_N_sf"/>
</dbReference>
<dbReference type="RefSeq" id="WP_012543963.1">
    <property type="nucleotide sequence ID" value="NC_011295.1"/>
</dbReference>
<dbReference type="PROSITE" id="PS51918">
    <property type="entry name" value="RADICAL_SAM"/>
    <property type="match status" value="1"/>
</dbReference>
<dbReference type="PROSITE" id="PS51449">
    <property type="entry name" value="MTTASE_N"/>
    <property type="match status" value="1"/>
</dbReference>
<proteinExistence type="predicted"/>
<dbReference type="InterPro" id="IPR023404">
    <property type="entry name" value="rSAM_horseshoe"/>
</dbReference>
<dbReference type="KEGG" id="cpo:COPRO5265_0878"/>
<dbReference type="Pfam" id="PF00919">
    <property type="entry name" value="UPF0004"/>
    <property type="match status" value="1"/>
</dbReference>
<evidence type="ECO:0000259" key="2">
    <source>
        <dbReference type="PROSITE" id="PS51449"/>
    </source>
</evidence>
<dbReference type="Gene3D" id="3.80.30.20">
    <property type="entry name" value="tm_1862 like domain"/>
    <property type="match status" value="1"/>
</dbReference>
<dbReference type="Pfam" id="PF04055">
    <property type="entry name" value="Radical_SAM"/>
    <property type="match status" value="1"/>
</dbReference>
<dbReference type="SFLD" id="SFLDS00029">
    <property type="entry name" value="Radical_SAM"/>
    <property type="match status" value="1"/>
</dbReference>
<dbReference type="PANTHER" id="PTHR11918:SF45">
    <property type="entry name" value="THREONYLCARBAMOYLADENOSINE TRNA METHYLTHIOTRANSFERASE"/>
    <property type="match status" value="1"/>
</dbReference>
<name>B5Y8X0_COPPD</name>
<sequence length="388" mass="43943">MKFAVHFFGCKVNQYDAARWTIGLGKNYVAQPNDADIIVLFSCVVTHKAEAEVRRFVQKWKAQGKKIILTGCGTNITLTDLADESVTLVRVDQLDSFMQQLGSFSAPKVIPFYPDRSRGFVKVEEGCNWRCTYCVSSLERGEVRSRPLGEILQEIRLMSERGISEVVLTGTNLMLWREGEKNYLDLIECVSKVAAEYNMRVRLSSVYPEMINARMIELFCVYPLARHLHISLQSASDKVLKSMNRAPLGDLTQMLLQLRNLDSGFAFTADIIVGYPTETVQDSLMTMSFLSDLRFSKVHVFPFSVRPGTPASQMRTLPSTVVRKRAALLNELGETLKKSFIESQKKSYRPAVYLRSENLALTDNYIYVPSEPFSGIKHVPIVENSYIM</sequence>
<evidence type="ECO:0000256" key="1">
    <source>
        <dbReference type="ARBA" id="ARBA00022679"/>
    </source>
</evidence>
<dbReference type="PANTHER" id="PTHR11918">
    <property type="entry name" value="RADICAL SAM PROTEINS"/>
    <property type="match status" value="1"/>
</dbReference>